<dbReference type="Proteomes" id="UP001066276">
    <property type="component" value="Chromosome 8"/>
</dbReference>
<comment type="caution">
    <text evidence="2">The sequence shown here is derived from an EMBL/GenBank/DDBJ whole genome shotgun (WGS) entry which is preliminary data.</text>
</comment>
<proteinExistence type="predicted"/>
<gene>
    <name evidence="2" type="ORF">NDU88_001024</name>
</gene>
<accession>A0AAV7N9S0</accession>
<keyword evidence="3" id="KW-1185">Reference proteome</keyword>
<protein>
    <recommendedName>
        <fullName evidence="1">Integrase p58-like C-terminal domain-containing protein</fullName>
    </recommendedName>
</protein>
<feature type="domain" description="Integrase p58-like C-terminal" evidence="1">
    <location>
        <begin position="70"/>
        <end position="104"/>
    </location>
</feature>
<feature type="non-terminal residue" evidence="2">
    <location>
        <position position="1"/>
    </location>
</feature>
<name>A0AAV7N9S0_PLEWA</name>
<evidence type="ECO:0000313" key="2">
    <source>
        <dbReference type="EMBL" id="KAJ1112763.1"/>
    </source>
</evidence>
<sequence>EEKPLLDYIYILKKHLQTVWEDMRKHLEKAQNTQKKYYDKRTKPRYLQPNYKVLILRPCSDNKLLAKWQGPYTILKAIFPVTYLVKISKNPNRTQIYHITLLKKWEEPTIVPNQSATGFL</sequence>
<organism evidence="2 3">
    <name type="scientific">Pleurodeles waltl</name>
    <name type="common">Iberian ribbed newt</name>
    <dbReference type="NCBI Taxonomy" id="8319"/>
    <lineage>
        <taxon>Eukaryota</taxon>
        <taxon>Metazoa</taxon>
        <taxon>Chordata</taxon>
        <taxon>Craniata</taxon>
        <taxon>Vertebrata</taxon>
        <taxon>Euteleostomi</taxon>
        <taxon>Amphibia</taxon>
        <taxon>Batrachia</taxon>
        <taxon>Caudata</taxon>
        <taxon>Salamandroidea</taxon>
        <taxon>Salamandridae</taxon>
        <taxon>Pleurodelinae</taxon>
        <taxon>Pleurodeles</taxon>
    </lineage>
</organism>
<dbReference type="AlphaFoldDB" id="A0AAV7N9S0"/>
<dbReference type="InterPro" id="IPR054465">
    <property type="entry name" value="Integrase_p58-like_C"/>
</dbReference>
<feature type="non-terminal residue" evidence="2">
    <location>
        <position position="120"/>
    </location>
</feature>
<dbReference type="EMBL" id="JANPWB010000012">
    <property type="protein sequence ID" value="KAJ1112763.1"/>
    <property type="molecule type" value="Genomic_DNA"/>
</dbReference>
<evidence type="ECO:0000259" key="1">
    <source>
        <dbReference type="Pfam" id="PF22938"/>
    </source>
</evidence>
<reference evidence="2" key="1">
    <citation type="journal article" date="2022" name="bioRxiv">
        <title>Sequencing and chromosome-scale assembly of the giantPleurodeles waltlgenome.</title>
        <authorList>
            <person name="Brown T."/>
            <person name="Elewa A."/>
            <person name="Iarovenko S."/>
            <person name="Subramanian E."/>
            <person name="Araus A.J."/>
            <person name="Petzold A."/>
            <person name="Susuki M."/>
            <person name="Suzuki K.-i.T."/>
            <person name="Hayashi T."/>
            <person name="Toyoda A."/>
            <person name="Oliveira C."/>
            <person name="Osipova E."/>
            <person name="Leigh N.D."/>
            <person name="Simon A."/>
            <person name="Yun M.H."/>
        </authorList>
    </citation>
    <scope>NUCLEOTIDE SEQUENCE</scope>
    <source>
        <strain evidence="2">20211129_DDA</strain>
        <tissue evidence="2">Liver</tissue>
    </source>
</reference>
<evidence type="ECO:0000313" key="3">
    <source>
        <dbReference type="Proteomes" id="UP001066276"/>
    </source>
</evidence>
<dbReference type="Pfam" id="PF22938">
    <property type="entry name" value="Integrase_p58_C"/>
    <property type="match status" value="1"/>
</dbReference>